<evidence type="ECO:0000313" key="2">
    <source>
        <dbReference type="EMBL" id="NHC12568.1"/>
    </source>
</evidence>
<evidence type="ECO:0000256" key="1">
    <source>
        <dbReference type="SAM" id="Phobius"/>
    </source>
</evidence>
<dbReference type="EMBL" id="JAANNP010000001">
    <property type="protein sequence ID" value="NHC12568.1"/>
    <property type="molecule type" value="Genomic_DNA"/>
</dbReference>
<dbReference type="Proteomes" id="UP000800981">
    <property type="component" value="Unassembled WGS sequence"/>
</dbReference>
<protein>
    <submittedName>
        <fullName evidence="2">Uncharacterized protein</fullName>
    </submittedName>
</protein>
<feature type="transmembrane region" description="Helical" evidence="1">
    <location>
        <begin position="23"/>
        <end position="43"/>
    </location>
</feature>
<comment type="caution">
    <text evidence="2">The sequence shown here is derived from an EMBL/GenBank/DDBJ whole genome shotgun (WGS) entry which is preliminary data.</text>
</comment>
<keyword evidence="1" id="KW-0812">Transmembrane</keyword>
<gene>
    <name evidence="2" type="ORF">G9H71_02065</name>
</gene>
<evidence type="ECO:0000313" key="3">
    <source>
        <dbReference type="Proteomes" id="UP000800981"/>
    </source>
</evidence>
<dbReference type="RefSeq" id="WP_166277046.1">
    <property type="nucleotide sequence ID" value="NZ_JAANNP010000001.1"/>
</dbReference>
<keyword evidence="1" id="KW-1133">Transmembrane helix</keyword>
<name>A0ABX0GP02_9ACTN</name>
<keyword evidence="3" id="KW-1185">Reference proteome</keyword>
<reference evidence="2 3" key="1">
    <citation type="submission" date="2020-03" db="EMBL/GenBank/DDBJ databases">
        <title>Two novel Motilibacter sp.</title>
        <authorList>
            <person name="Liu S."/>
        </authorList>
    </citation>
    <scope>NUCLEOTIDE SEQUENCE [LARGE SCALE GENOMIC DNA]</scope>
    <source>
        <strain evidence="2 3">E257</strain>
    </source>
</reference>
<proteinExistence type="predicted"/>
<organism evidence="2 3">
    <name type="scientific">Motilibacter deserti</name>
    <dbReference type="NCBI Taxonomy" id="2714956"/>
    <lineage>
        <taxon>Bacteria</taxon>
        <taxon>Bacillati</taxon>
        <taxon>Actinomycetota</taxon>
        <taxon>Actinomycetes</taxon>
        <taxon>Motilibacterales</taxon>
        <taxon>Motilibacteraceae</taxon>
        <taxon>Motilibacter</taxon>
    </lineage>
</organism>
<sequence>MSSDALVAALQTPHFDAQNWGTLGQWVSATGTSLAFFATFYVIRRDAKVRRREQARKVAFYTERRARLPEQVEGKHRTWTYYVVANLSDEPIYDVVFWLAKGRSVLDSWGVRADVLLPGGKEEAIGDHHYAFDKVLLFRDNSGKTWVRTITGELRELGKLSRWWQGTRLVTKARNRRVIKRLKSEGRL</sequence>
<accession>A0ABX0GP02</accession>
<keyword evidence="1" id="KW-0472">Membrane</keyword>